<feature type="compositionally biased region" description="Basic and acidic residues" evidence="1">
    <location>
        <begin position="168"/>
        <end position="178"/>
    </location>
</feature>
<dbReference type="Proteomes" id="UP000019434">
    <property type="component" value="Chromosome"/>
</dbReference>
<sequence length="356" mass="40826">MDERLLLVRQLLSEGDVEGAEAEARKIEDPYWRSYALRWVAEALADEPERALEVALSIEEPSVRDEALRSLAYIFSKNEKFKEALETARKIGNSFLRKKAFRAVSNFLARAIATKGIEIRLSDLKLDERDLEDLKPLPYGIVYKDGKLMPGSVLHRIKGEVMSGIVDRSAEGPKREPPKPVFESEESEPEDYVFEYIRKLIEDGELEEAEKLAKGLPEPFRSFYLEEIGVKLIETGDTARAEEIFRELEVSDVLGSLLARKNLDRPELVLKYLEKTHNPATRLMVAYEVTKERGVDTEFLRNALIWATDEWKRGRILKFLAFEMLEEAKKKGDERLRGISRKLFELGKSVENSSES</sequence>
<dbReference type="OrthoDB" id="86230at2157"/>
<gene>
    <name evidence="2" type="ORF">BD01_2221</name>
</gene>
<reference evidence="2 3" key="1">
    <citation type="submission" date="2014-02" db="EMBL/GenBank/DDBJ databases">
        <title>Genome Sequence of an Hyperthermophilic Archaeon, Thermococcus nautili 30-1, producing viral vesicles.</title>
        <authorList>
            <person name="Oberto J."/>
            <person name="Gaudin M."/>
            <person name="Cossu M."/>
            <person name="Gorlas A."/>
            <person name="Slesarev A."/>
            <person name="Marguet E."/>
            <person name="Forterre P."/>
        </authorList>
    </citation>
    <scope>NUCLEOTIDE SEQUENCE [LARGE SCALE GENOMIC DNA]</scope>
    <source>
        <strain evidence="2 3">30-1</strain>
    </source>
</reference>
<dbReference type="KEGG" id="tnu:BD01_2221"/>
<accession>W8PP63</accession>
<dbReference type="GeneID" id="24958746"/>
<dbReference type="eggNOG" id="arCOG05848">
    <property type="taxonomic scope" value="Archaea"/>
</dbReference>
<dbReference type="EMBL" id="CP007264">
    <property type="protein sequence ID" value="AHL23809.1"/>
    <property type="molecule type" value="Genomic_DNA"/>
</dbReference>
<keyword evidence="3" id="KW-1185">Reference proteome</keyword>
<dbReference type="Gene3D" id="1.25.40.10">
    <property type="entry name" value="Tetratricopeptide repeat domain"/>
    <property type="match status" value="1"/>
</dbReference>
<organism evidence="2 3">
    <name type="scientific">Thermococcus nautili</name>
    <dbReference type="NCBI Taxonomy" id="195522"/>
    <lineage>
        <taxon>Archaea</taxon>
        <taxon>Methanobacteriati</taxon>
        <taxon>Methanobacteriota</taxon>
        <taxon>Thermococci</taxon>
        <taxon>Thermococcales</taxon>
        <taxon>Thermococcaceae</taxon>
        <taxon>Thermococcus</taxon>
    </lineage>
</organism>
<dbReference type="STRING" id="195522.BD01_2221"/>
<name>W8PP63_9EURY</name>
<feature type="region of interest" description="Disordered" evidence="1">
    <location>
        <begin position="167"/>
        <end position="186"/>
    </location>
</feature>
<dbReference type="AlphaFoldDB" id="W8PP63"/>
<dbReference type="RefSeq" id="WP_042692928.1">
    <property type="nucleotide sequence ID" value="NZ_CP007264.1"/>
</dbReference>
<dbReference type="HOGENOM" id="CLU_777605_0_0_2"/>
<proteinExistence type="predicted"/>
<evidence type="ECO:0000256" key="1">
    <source>
        <dbReference type="SAM" id="MobiDB-lite"/>
    </source>
</evidence>
<evidence type="ECO:0000313" key="3">
    <source>
        <dbReference type="Proteomes" id="UP000019434"/>
    </source>
</evidence>
<evidence type="ECO:0000313" key="2">
    <source>
        <dbReference type="EMBL" id="AHL23809.1"/>
    </source>
</evidence>
<dbReference type="InterPro" id="IPR011990">
    <property type="entry name" value="TPR-like_helical_dom_sf"/>
</dbReference>
<protein>
    <submittedName>
        <fullName evidence="2">Uncharacterized protein</fullName>
    </submittedName>
</protein>